<reference evidence="4 5" key="1">
    <citation type="journal article" date="2009" name="Stand. Genomic Sci.">
        <title>Complete genome sequence of Desulfotomaculum acetoxidans type strain (5575).</title>
        <authorList>
            <person name="Spring S."/>
            <person name="Lapidus A."/>
            <person name="Schroder M."/>
            <person name="Gleim D."/>
            <person name="Sims D."/>
            <person name="Meincke L."/>
            <person name="Glavina Del Rio T."/>
            <person name="Tice H."/>
            <person name="Copeland A."/>
            <person name="Cheng J.F."/>
            <person name="Lucas S."/>
            <person name="Chen F."/>
            <person name="Nolan M."/>
            <person name="Bruce D."/>
            <person name="Goodwin L."/>
            <person name="Pitluck S."/>
            <person name="Ivanova N."/>
            <person name="Mavromatis K."/>
            <person name="Mikhailova N."/>
            <person name="Pati A."/>
            <person name="Chen A."/>
            <person name="Palaniappan K."/>
            <person name="Land M."/>
            <person name="Hauser L."/>
            <person name="Chang Y.J."/>
            <person name="Jeffries C.D."/>
            <person name="Chain P."/>
            <person name="Saunders E."/>
            <person name="Brettin T."/>
            <person name="Detter J.C."/>
            <person name="Goker M."/>
            <person name="Bristow J."/>
            <person name="Eisen J.A."/>
            <person name="Markowitz V."/>
            <person name="Hugenholtz P."/>
            <person name="Kyrpides N.C."/>
            <person name="Klenk H.P."/>
            <person name="Han C."/>
        </authorList>
    </citation>
    <scope>NUCLEOTIDE SEQUENCE [LARGE SCALE GENOMIC DNA]</scope>
    <source>
        <strain evidence="5">ATCC 49208 / DSM 771 / VKM B-1644</strain>
    </source>
</reference>
<dbReference type="SUPFAM" id="SSF53187">
    <property type="entry name" value="Zn-dependent exopeptidases"/>
    <property type="match status" value="1"/>
</dbReference>
<dbReference type="Gene3D" id="3.40.630.40">
    <property type="entry name" value="Zn-dependent exopeptidases"/>
    <property type="match status" value="1"/>
</dbReference>
<evidence type="ECO:0000313" key="4">
    <source>
        <dbReference type="EMBL" id="ACV61275.1"/>
    </source>
</evidence>
<keyword evidence="5" id="KW-1185">Reference proteome</keyword>
<sequence>MAKNIIRVFRFKRKNIFLFTVGIVLAAVIINLYNIYAENRYIAALSWTVAGRIIVIDPGHGGIDPGAKGKNGGVEKEITLEVSKRLADLFTQAGAKVILTRQNDTDLSDPGSGSLLARKRQDLIRRVAMANERNADLFLSIHVNSFVSDPGQKGAQTFTQPGSVESKEISEVIQAELSSFLHNSKRKAKEVDYFTTRIARVPAVIVEIGFVSNPQEESAMVKPDYQSKIAWTIYSGVVKYYAQKAS</sequence>
<organism evidence="4 5">
    <name type="scientific">Desulfofarcimen acetoxidans (strain ATCC 49208 / DSM 771 / KCTC 5769 / VKM B-1644 / 5575)</name>
    <name type="common">Desulfotomaculum acetoxidans</name>
    <dbReference type="NCBI Taxonomy" id="485916"/>
    <lineage>
        <taxon>Bacteria</taxon>
        <taxon>Bacillati</taxon>
        <taxon>Bacillota</taxon>
        <taxon>Clostridia</taxon>
        <taxon>Eubacteriales</taxon>
        <taxon>Peptococcaceae</taxon>
        <taxon>Desulfofarcimen</taxon>
    </lineage>
</organism>
<feature type="domain" description="MurNAc-LAA" evidence="3">
    <location>
        <begin position="127"/>
        <end position="238"/>
    </location>
</feature>
<dbReference type="EC" id="3.5.1.28" evidence="4"/>
<feature type="transmembrane region" description="Helical" evidence="2">
    <location>
        <begin position="16"/>
        <end position="36"/>
    </location>
</feature>
<keyword evidence="1 4" id="KW-0378">Hydrolase</keyword>
<dbReference type="Pfam" id="PF01520">
    <property type="entry name" value="Amidase_3"/>
    <property type="match status" value="1"/>
</dbReference>
<dbReference type="InterPro" id="IPR002508">
    <property type="entry name" value="MurNAc-LAA_cat"/>
</dbReference>
<proteinExistence type="predicted"/>
<keyword evidence="2" id="KW-0812">Transmembrane</keyword>
<dbReference type="SMART" id="SM00646">
    <property type="entry name" value="Ami_3"/>
    <property type="match status" value="1"/>
</dbReference>
<dbReference type="GO" id="GO:0009253">
    <property type="term" value="P:peptidoglycan catabolic process"/>
    <property type="evidence" value="ECO:0007669"/>
    <property type="project" value="InterPro"/>
</dbReference>
<evidence type="ECO:0000256" key="1">
    <source>
        <dbReference type="ARBA" id="ARBA00022801"/>
    </source>
</evidence>
<dbReference type="eggNOG" id="COG0860">
    <property type="taxonomic scope" value="Bacteria"/>
</dbReference>
<dbReference type="NCBIfam" id="TIGR02883">
    <property type="entry name" value="spore_cwlD"/>
    <property type="match status" value="1"/>
</dbReference>
<dbReference type="InterPro" id="IPR014234">
    <property type="entry name" value="Spore_CwlD"/>
</dbReference>
<name>C8W421_DESAS</name>
<dbReference type="GO" id="GO:0008745">
    <property type="term" value="F:N-acetylmuramoyl-L-alanine amidase activity"/>
    <property type="evidence" value="ECO:0007669"/>
    <property type="project" value="UniProtKB-EC"/>
</dbReference>
<keyword evidence="2" id="KW-0472">Membrane</keyword>
<dbReference type="PANTHER" id="PTHR30404">
    <property type="entry name" value="N-ACETYLMURAMOYL-L-ALANINE AMIDASE"/>
    <property type="match status" value="1"/>
</dbReference>
<dbReference type="HOGENOM" id="CLU_014322_7_0_9"/>
<dbReference type="AlphaFoldDB" id="C8W421"/>
<dbReference type="STRING" id="485916.Dtox_0322"/>
<protein>
    <submittedName>
        <fullName evidence="4">N-acetylmuramoyl-L-alanine amidase CwlD</fullName>
        <ecNumber evidence="4">3.5.1.28</ecNumber>
    </submittedName>
</protein>
<evidence type="ECO:0000259" key="3">
    <source>
        <dbReference type="SMART" id="SM00646"/>
    </source>
</evidence>
<dbReference type="CDD" id="cd02696">
    <property type="entry name" value="MurNAc-LAA"/>
    <property type="match status" value="1"/>
</dbReference>
<dbReference type="PANTHER" id="PTHR30404:SF0">
    <property type="entry name" value="N-ACETYLMURAMOYL-L-ALANINE AMIDASE AMIC"/>
    <property type="match status" value="1"/>
</dbReference>
<dbReference type="RefSeq" id="WP_015755996.1">
    <property type="nucleotide sequence ID" value="NC_013216.1"/>
</dbReference>
<dbReference type="InterPro" id="IPR050695">
    <property type="entry name" value="N-acetylmuramoyl_amidase_3"/>
</dbReference>
<dbReference type="GO" id="GO:0030288">
    <property type="term" value="C:outer membrane-bounded periplasmic space"/>
    <property type="evidence" value="ECO:0007669"/>
    <property type="project" value="TreeGrafter"/>
</dbReference>
<dbReference type="Proteomes" id="UP000002217">
    <property type="component" value="Chromosome"/>
</dbReference>
<gene>
    <name evidence="4" type="ordered locus">Dtox_0322</name>
</gene>
<evidence type="ECO:0000313" key="5">
    <source>
        <dbReference type="Proteomes" id="UP000002217"/>
    </source>
</evidence>
<dbReference type="EMBL" id="CP001720">
    <property type="protein sequence ID" value="ACV61275.1"/>
    <property type="molecule type" value="Genomic_DNA"/>
</dbReference>
<keyword evidence="2" id="KW-1133">Transmembrane helix</keyword>
<evidence type="ECO:0000256" key="2">
    <source>
        <dbReference type="SAM" id="Phobius"/>
    </source>
</evidence>
<dbReference type="KEGG" id="dae:Dtox_0322"/>
<accession>C8W421</accession>